<dbReference type="VEuPathDB" id="FungiDB:TRICI_003688"/>
<gene>
    <name evidence="3" type="ORF">TRICI_003688</name>
</gene>
<dbReference type="InterPro" id="IPR029071">
    <property type="entry name" value="Ubiquitin-like_domsf"/>
</dbReference>
<dbReference type="Pfam" id="PF13881">
    <property type="entry name" value="Rad60-SLD_2"/>
    <property type="match status" value="1"/>
</dbReference>
<dbReference type="InterPro" id="IPR000626">
    <property type="entry name" value="Ubiquitin-like_dom"/>
</dbReference>
<dbReference type="SUPFAM" id="SSF54236">
    <property type="entry name" value="Ubiquitin-like"/>
    <property type="match status" value="1"/>
</dbReference>
<dbReference type="OrthoDB" id="1043111at2759"/>
<dbReference type="InterPro" id="IPR040015">
    <property type="entry name" value="UBL3-like"/>
</dbReference>
<keyword evidence="4" id="KW-1185">Reference proteome</keyword>
<sequence>MTSEGGGGEKVADAAVSSDVQPTAADATHITTNEPAPGEQAAVHEEPAESRKTENMDEEDPQQKPEQEGVAEPKEERPAIKITLLLISGQRQVVPIDADFLAKNGQSMEDAGLVTIGVLRGSLFRDWQESWGNPPASATNIRLIHLGKILEDDQTLTNCGISHDNPHNVVHMSVKPESFELDSSSKAKATRRLSASHRSDRSHSRCCIIQ</sequence>
<protein>
    <recommendedName>
        <fullName evidence="2">Ubiquitin-like domain-containing protein</fullName>
    </recommendedName>
</protein>
<evidence type="ECO:0000313" key="3">
    <source>
        <dbReference type="EMBL" id="KAA8911895.1"/>
    </source>
</evidence>
<comment type="caution">
    <text evidence="3">The sequence shown here is derived from an EMBL/GenBank/DDBJ whole genome shotgun (WGS) entry which is preliminary data.</text>
</comment>
<feature type="compositionally biased region" description="Basic and acidic residues" evidence="1">
    <location>
        <begin position="42"/>
        <end position="76"/>
    </location>
</feature>
<dbReference type="PANTHER" id="PTHR13169">
    <property type="entry name" value="UBIQUITIN-LIKE PROTEIN 3 HCG-1 PROTEIN"/>
    <property type="match status" value="1"/>
</dbReference>
<evidence type="ECO:0000256" key="1">
    <source>
        <dbReference type="SAM" id="MobiDB-lite"/>
    </source>
</evidence>
<feature type="domain" description="Ubiquitin-like" evidence="2">
    <location>
        <begin position="142"/>
        <end position="165"/>
    </location>
</feature>
<dbReference type="PROSITE" id="PS50053">
    <property type="entry name" value="UBIQUITIN_2"/>
    <property type="match status" value="1"/>
</dbReference>
<proteinExistence type="predicted"/>
<evidence type="ECO:0000313" key="4">
    <source>
        <dbReference type="Proteomes" id="UP000761534"/>
    </source>
</evidence>
<dbReference type="PANTHER" id="PTHR13169:SF0">
    <property type="entry name" value="UBIQUITIN-LIKE PROTEIN 3"/>
    <property type="match status" value="1"/>
</dbReference>
<organism evidence="3 4">
    <name type="scientific">Trichomonascus ciferrii</name>
    <dbReference type="NCBI Taxonomy" id="44093"/>
    <lineage>
        <taxon>Eukaryota</taxon>
        <taxon>Fungi</taxon>
        <taxon>Dikarya</taxon>
        <taxon>Ascomycota</taxon>
        <taxon>Saccharomycotina</taxon>
        <taxon>Dipodascomycetes</taxon>
        <taxon>Dipodascales</taxon>
        <taxon>Trichomonascaceae</taxon>
        <taxon>Trichomonascus</taxon>
        <taxon>Trichomonascus ciferrii complex</taxon>
    </lineage>
</organism>
<dbReference type="Gene3D" id="3.10.20.90">
    <property type="entry name" value="Phosphatidylinositol 3-kinase Catalytic Subunit, Chain A, domain 1"/>
    <property type="match status" value="1"/>
</dbReference>
<reference evidence="3" key="1">
    <citation type="journal article" date="2019" name="G3 (Bethesda)">
        <title>Genome Assemblies of Two Rare Opportunistic Yeast Pathogens: Diutina rugosa (syn. Candida rugosa) and Trichomonascus ciferrii (syn. Candida ciferrii).</title>
        <authorList>
            <person name="Mixao V."/>
            <person name="Saus E."/>
            <person name="Hansen A.P."/>
            <person name="Lass-Florl C."/>
            <person name="Gabaldon T."/>
        </authorList>
    </citation>
    <scope>NUCLEOTIDE SEQUENCE</scope>
    <source>
        <strain evidence="3">CBS 4856</strain>
    </source>
</reference>
<feature type="region of interest" description="Disordered" evidence="1">
    <location>
        <begin position="1"/>
        <end position="76"/>
    </location>
</feature>
<dbReference type="Proteomes" id="UP000761534">
    <property type="component" value="Unassembled WGS sequence"/>
</dbReference>
<dbReference type="InterPro" id="IPR039540">
    <property type="entry name" value="UBL3-like_ubiquitin_dom"/>
</dbReference>
<evidence type="ECO:0000259" key="2">
    <source>
        <dbReference type="PROSITE" id="PS50053"/>
    </source>
</evidence>
<accession>A0A642V342</accession>
<name>A0A642V342_9ASCO</name>
<dbReference type="EMBL" id="SWFS01000269">
    <property type="protein sequence ID" value="KAA8911895.1"/>
    <property type="molecule type" value="Genomic_DNA"/>
</dbReference>
<dbReference type="AlphaFoldDB" id="A0A642V342"/>